<keyword evidence="2" id="KW-1133">Transmembrane helix</keyword>
<dbReference type="AlphaFoldDB" id="A0A5J4W771"/>
<feature type="compositionally biased region" description="Basic and acidic residues" evidence="1">
    <location>
        <begin position="295"/>
        <end position="311"/>
    </location>
</feature>
<proteinExistence type="predicted"/>
<feature type="transmembrane region" description="Helical" evidence="2">
    <location>
        <begin position="223"/>
        <end position="245"/>
    </location>
</feature>
<evidence type="ECO:0000256" key="2">
    <source>
        <dbReference type="SAM" id="Phobius"/>
    </source>
</evidence>
<accession>A0A5J4W771</accession>
<sequence length="400" mass="44492">MPKIPLRPQIYKKVDQIEQFQTSQPLNQSEIYCDVVPLSHEMGIYGLFGFTYNALKRSNISAPSITFLLYQGPWKISYKNVGEGLQDQFQDIDIQVQCQDSEALSYLSYGLYNSGFPSAECVPNNEIPKQITNCANGEKVQNMLKGFRIGQFRDFTANGVKYLLLRFGAALVDDIIIVGWNNNNWIAALRDPLEYRYTGAEILIDENRLYSGLTLFDDKGLQVGIIIAIVLGSVGGVFLIIFLSYCCYPLICRSSRCERCRESIQQSCCSSKCCSCSCCCRSSTIEEYNDLPETKVNKLDSESEVSSDKPEGPPIYSLPSSQPTSYSATTDSNVNAEQQQSVTYPSSYTATPGRSYKQHPIKYPSSYPASVEPQPSAPADDTARTSYSVEDEVGDNSDNS</sequence>
<feature type="compositionally biased region" description="Polar residues" evidence="1">
    <location>
        <begin position="318"/>
        <end position="352"/>
    </location>
</feature>
<keyword evidence="2" id="KW-0812">Transmembrane</keyword>
<dbReference type="Proteomes" id="UP000324800">
    <property type="component" value="Unassembled WGS sequence"/>
</dbReference>
<evidence type="ECO:0000256" key="1">
    <source>
        <dbReference type="SAM" id="MobiDB-lite"/>
    </source>
</evidence>
<feature type="compositionally biased region" description="Acidic residues" evidence="1">
    <location>
        <begin position="389"/>
        <end position="400"/>
    </location>
</feature>
<organism evidence="3 4">
    <name type="scientific">Streblomastix strix</name>
    <dbReference type="NCBI Taxonomy" id="222440"/>
    <lineage>
        <taxon>Eukaryota</taxon>
        <taxon>Metamonada</taxon>
        <taxon>Preaxostyla</taxon>
        <taxon>Oxymonadida</taxon>
        <taxon>Streblomastigidae</taxon>
        <taxon>Streblomastix</taxon>
    </lineage>
</organism>
<evidence type="ECO:0000313" key="3">
    <source>
        <dbReference type="EMBL" id="KAA6390771.1"/>
    </source>
</evidence>
<keyword evidence="2" id="KW-0472">Membrane</keyword>
<comment type="caution">
    <text evidence="3">The sequence shown here is derived from an EMBL/GenBank/DDBJ whole genome shotgun (WGS) entry which is preliminary data.</text>
</comment>
<protein>
    <submittedName>
        <fullName evidence="3">Uncharacterized protein</fullName>
    </submittedName>
</protein>
<evidence type="ECO:0000313" key="4">
    <source>
        <dbReference type="Proteomes" id="UP000324800"/>
    </source>
</evidence>
<feature type="region of interest" description="Disordered" evidence="1">
    <location>
        <begin position="295"/>
        <end position="400"/>
    </location>
</feature>
<reference evidence="3 4" key="1">
    <citation type="submission" date="2019-03" db="EMBL/GenBank/DDBJ databases">
        <title>Single cell metagenomics reveals metabolic interactions within the superorganism composed of flagellate Streblomastix strix and complex community of Bacteroidetes bacteria on its surface.</title>
        <authorList>
            <person name="Treitli S.C."/>
            <person name="Kolisko M."/>
            <person name="Husnik F."/>
            <person name="Keeling P."/>
            <person name="Hampl V."/>
        </authorList>
    </citation>
    <scope>NUCLEOTIDE SEQUENCE [LARGE SCALE GENOMIC DNA]</scope>
    <source>
        <strain evidence="3">ST1C</strain>
    </source>
</reference>
<dbReference type="EMBL" id="SNRW01003112">
    <property type="protein sequence ID" value="KAA6390771.1"/>
    <property type="molecule type" value="Genomic_DNA"/>
</dbReference>
<gene>
    <name evidence="3" type="ORF">EZS28_013700</name>
</gene>
<name>A0A5J4W771_9EUKA</name>